<dbReference type="PANTHER" id="PTHR43283">
    <property type="entry name" value="BETA-LACTAMASE-RELATED"/>
    <property type="match status" value="1"/>
</dbReference>
<dbReference type="InterPro" id="IPR050789">
    <property type="entry name" value="Diverse_Enzym_Activities"/>
</dbReference>
<proteinExistence type="predicted"/>
<protein>
    <submittedName>
        <fullName evidence="3">Serine hydrolase domain-containing protein</fullName>
        <ecNumber evidence="3">3.1.1.103</ecNumber>
    </submittedName>
</protein>
<keyword evidence="1 3" id="KW-0378">Hydrolase</keyword>
<dbReference type="Gene3D" id="3.40.710.10">
    <property type="entry name" value="DD-peptidase/beta-lactamase superfamily"/>
    <property type="match status" value="1"/>
</dbReference>
<dbReference type="InterPro" id="IPR012338">
    <property type="entry name" value="Beta-lactam/transpept-like"/>
</dbReference>
<dbReference type="RefSeq" id="WP_324668989.1">
    <property type="nucleotide sequence ID" value="NZ_CP141614.1"/>
</dbReference>
<name>A0ABZ1BQ01_9FIRM</name>
<evidence type="ECO:0000313" key="4">
    <source>
        <dbReference type="Proteomes" id="UP001333102"/>
    </source>
</evidence>
<keyword evidence="4" id="KW-1185">Reference proteome</keyword>
<dbReference type="GO" id="GO:0016787">
    <property type="term" value="F:hydrolase activity"/>
    <property type="evidence" value="ECO:0007669"/>
    <property type="project" value="UniProtKB-KW"/>
</dbReference>
<dbReference type="SUPFAM" id="SSF56601">
    <property type="entry name" value="beta-lactamase/transpeptidase-like"/>
    <property type="match status" value="1"/>
</dbReference>
<dbReference type="EC" id="3.1.1.103" evidence="3"/>
<dbReference type="PANTHER" id="PTHR43283:SF11">
    <property type="entry name" value="BETA-LACTAMASE-RELATED DOMAIN-CONTAINING PROTEIN"/>
    <property type="match status" value="1"/>
</dbReference>
<dbReference type="InterPro" id="IPR001466">
    <property type="entry name" value="Beta-lactam-related"/>
</dbReference>
<dbReference type="EMBL" id="CP141614">
    <property type="protein sequence ID" value="WRP14631.1"/>
    <property type="molecule type" value="Genomic_DNA"/>
</dbReference>
<evidence type="ECO:0000313" key="3">
    <source>
        <dbReference type="EMBL" id="WRP14631.1"/>
    </source>
</evidence>
<reference evidence="4" key="1">
    <citation type="submission" date="2023-12" db="EMBL/GenBank/DDBJ databases">
        <title>Novel isolates from deep terrestrial aquifers shed light on the physiology and ecology of the class Limnochordia.</title>
        <authorList>
            <person name="Karnachuk O.V."/>
            <person name="Lukina A.P."/>
            <person name="Avakyan M.R."/>
            <person name="Kadnikov V."/>
            <person name="Begmatov S."/>
            <person name="Beletsky A.V."/>
            <person name="Mardanov A.V."/>
            <person name="Ravin N.V."/>
        </authorList>
    </citation>
    <scope>NUCLEOTIDE SEQUENCE [LARGE SCALE GENOMIC DNA]</scope>
    <source>
        <strain evidence="4">LN</strain>
    </source>
</reference>
<feature type="domain" description="Beta-lactamase-related" evidence="2">
    <location>
        <begin position="26"/>
        <end position="357"/>
    </location>
</feature>
<dbReference type="Proteomes" id="UP001333102">
    <property type="component" value="Chromosome"/>
</dbReference>
<evidence type="ECO:0000256" key="1">
    <source>
        <dbReference type="ARBA" id="ARBA00022801"/>
    </source>
</evidence>
<organism evidence="3 4">
    <name type="scientific">Geochorda subterranea</name>
    <dbReference type="NCBI Taxonomy" id="3109564"/>
    <lineage>
        <taxon>Bacteria</taxon>
        <taxon>Bacillati</taxon>
        <taxon>Bacillota</taxon>
        <taxon>Limnochordia</taxon>
        <taxon>Limnochordales</taxon>
        <taxon>Geochordaceae</taxon>
        <taxon>Geochorda</taxon>
    </lineage>
</organism>
<accession>A0ABZ1BQ01</accession>
<sequence>MDDIVRERAAQAGFDPDRLQVALERVAEAAADGCIPGAVLVVGRGRGEPVGPVAVGSMALLPQREPMRTDALFDMASVTKVMATAVVAMRLVEEGRMSLGAPVSRYLPEFAQGEEARGRVRVVHLLTHTSGLPAWHALYEGCGGPEGCRPRMEQRLMSLPLEAAPGQRVTYSCMGFILLGLAMERITGQGLDQLAARWVYEPLGMTATTYRPGPALRDRCAPTEYCPIRRRIVRGEVHDENAYFLGGVSGNAGLFSTALDTARFAQMMLGRGRREGVRVLSEAAVEAMIQDHTSRNGEPRGLGWALRGDNPDSSAGDLLSPRAYGHTGFTGTSLWIDPDRDLYCVLLTNRVHPTRQNEAILQLRPAFHNAVAAALA</sequence>
<evidence type="ECO:0000259" key="2">
    <source>
        <dbReference type="Pfam" id="PF00144"/>
    </source>
</evidence>
<dbReference type="Pfam" id="PF00144">
    <property type="entry name" value="Beta-lactamase"/>
    <property type="match status" value="1"/>
</dbReference>
<gene>
    <name evidence="3" type="ORF">VLY81_00225</name>
</gene>